<sequence length="454" mass="49970">MSSLRIRLSLVLLVATGFVWLFASAWIYSESNAEIERVLDTRLQESARMVASLVMPSNASDVDRLVAKGNAAALSERYEHQLSCQIWSFDGKLITKSSGAPDEALAGTVDGFTERLIGGEPWRVFTVEDHEKGIRVMVGDSLTLRHRLITDLLKGLLLPLALIIPLLAFVIWGSISAGLRPIDAIVGELRSRSADDIKPLTSKKSPQEIRPLVEELNKLFVDVDAARQHERELTAFAAHELRTPLAGLKTQAQIAIATSDQHVREEALRQIVFSIDRTSRLIQQILTTARIDAAVSTGRLQLVDLRGLLQEIIAEHPSGRHDIRLELDNCPASIETNRELLILALRNLHENAIQHVPVGGSVIWSCAFTGGRRVLVLEDTGPGIPEDELPLVFNRFFRGRHKTGIGSGLGLAIVDIALKRLGATIVLRNRDDGSGLHTEITLPEIQRSGDNFSI</sequence>
<keyword evidence="12 13" id="KW-0472">Membrane</keyword>
<dbReference type="CDD" id="cd00075">
    <property type="entry name" value="HATPase"/>
    <property type="match status" value="1"/>
</dbReference>
<evidence type="ECO:0000256" key="8">
    <source>
        <dbReference type="ARBA" id="ARBA00022777"/>
    </source>
</evidence>
<dbReference type="Proteomes" id="UP000254343">
    <property type="component" value="Unassembled WGS sequence"/>
</dbReference>
<keyword evidence="6 13" id="KW-0812">Transmembrane</keyword>
<evidence type="ECO:0000256" key="7">
    <source>
        <dbReference type="ARBA" id="ARBA00022741"/>
    </source>
</evidence>
<reference evidence="15 16" key="1">
    <citation type="submission" date="2018-06" db="EMBL/GenBank/DDBJ databases">
        <authorList>
            <consortium name="Pathogen Informatics"/>
            <person name="Doyle S."/>
        </authorList>
    </citation>
    <scope>NUCLEOTIDE SEQUENCE [LARGE SCALE GENOMIC DNA]</scope>
    <source>
        <strain evidence="15 16">NCTC12722</strain>
    </source>
</reference>
<dbReference type="InterPro" id="IPR003661">
    <property type="entry name" value="HisK_dim/P_dom"/>
</dbReference>
<comment type="subcellular location">
    <subcellularLocation>
        <location evidence="2">Membrane</location>
        <topology evidence="2">Multi-pass membrane protein</topology>
    </subcellularLocation>
</comment>
<dbReference type="InterPro" id="IPR036097">
    <property type="entry name" value="HisK_dim/P_sf"/>
</dbReference>
<organism evidence="15 16">
    <name type="scientific">Afipia felis</name>
    <name type="common">Cat scratch disease bacillus</name>
    <dbReference type="NCBI Taxonomy" id="1035"/>
    <lineage>
        <taxon>Bacteria</taxon>
        <taxon>Pseudomonadati</taxon>
        <taxon>Pseudomonadota</taxon>
        <taxon>Alphaproteobacteria</taxon>
        <taxon>Hyphomicrobiales</taxon>
        <taxon>Nitrobacteraceae</taxon>
        <taxon>Afipia</taxon>
    </lineage>
</organism>
<dbReference type="InterPro" id="IPR036890">
    <property type="entry name" value="HATPase_C_sf"/>
</dbReference>
<dbReference type="Pfam" id="PF08521">
    <property type="entry name" value="2CSK_N"/>
    <property type="match status" value="1"/>
</dbReference>
<evidence type="ECO:0000256" key="10">
    <source>
        <dbReference type="ARBA" id="ARBA00022989"/>
    </source>
</evidence>
<evidence type="ECO:0000313" key="16">
    <source>
        <dbReference type="Proteomes" id="UP000254343"/>
    </source>
</evidence>
<dbReference type="SMART" id="SM00388">
    <property type="entry name" value="HisKA"/>
    <property type="match status" value="1"/>
</dbReference>
<dbReference type="Gene3D" id="3.30.565.10">
    <property type="entry name" value="Histidine kinase-like ATPase, C-terminal domain"/>
    <property type="match status" value="1"/>
</dbReference>
<evidence type="ECO:0000256" key="9">
    <source>
        <dbReference type="ARBA" id="ARBA00022840"/>
    </source>
</evidence>
<keyword evidence="7" id="KW-0547">Nucleotide-binding</keyword>
<evidence type="ECO:0000256" key="5">
    <source>
        <dbReference type="ARBA" id="ARBA00022679"/>
    </source>
</evidence>
<feature type="transmembrane region" description="Helical" evidence="13">
    <location>
        <begin position="6"/>
        <end position="28"/>
    </location>
</feature>
<dbReference type="PROSITE" id="PS50109">
    <property type="entry name" value="HIS_KIN"/>
    <property type="match status" value="1"/>
</dbReference>
<name>A0A380W5B3_AFIFE</name>
<dbReference type="PRINTS" id="PR00344">
    <property type="entry name" value="BCTRLSENSOR"/>
</dbReference>
<dbReference type="Gene3D" id="1.10.287.130">
    <property type="match status" value="1"/>
</dbReference>
<dbReference type="InterPro" id="IPR003594">
    <property type="entry name" value="HATPase_dom"/>
</dbReference>
<protein>
    <recommendedName>
        <fullName evidence="3">histidine kinase</fullName>
        <ecNumber evidence="3">2.7.13.3</ecNumber>
    </recommendedName>
</protein>
<dbReference type="AlphaFoldDB" id="A0A380W5B3"/>
<keyword evidence="11" id="KW-0902">Two-component regulatory system</keyword>
<dbReference type="PANTHER" id="PTHR45436:SF14">
    <property type="entry name" value="SENSOR PROTEIN QSEC"/>
    <property type="match status" value="1"/>
</dbReference>
<dbReference type="Pfam" id="PF00512">
    <property type="entry name" value="HisKA"/>
    <property type="match status" value="1"/>
</dbReference>
<evidence type="ECO:0000259" key="14">
    <source>
        <dbReference type="PROSITE" id="PS50109"/>
    </source>
</evidence>
<evidence type="ECO:0000256" key="1">
    <source>
        <dbReference type="ARBA" id="ARBA00000085"/>
    </source>
</evidence>
<gene>
    <name evidence="15" type="primary">qseC_1</name>
    <name evidence="15" type="ORF">NCTC12722_01239</name>
</gene>
<evidence type="ECO:0000256" key="4">
    <source>
        <dbReference type="ARBA" id="ARBA00022553"/>
    </source>
</evidence>
<feature type="domain" description="Histidine kinase" evidence="14">
    <location>
        <begin position="236"/>
        <end position="446"/>
    </location>
</feature>
<feature type="transmembrane region" description="Helical" evidence="13">
    <location>
        <begin position="155"/>
        <end position="175"/>
    </location>
</feature>
<dbReference type="SUPFAM" id="SSF55874">
    <property type="entry name" value="ATPase domain of HSP90 chaperone/DNA topoisomerase II/histidine kinase"/>
    <property type="match status" value="1"/>
</dbReference>
<dbReference type="GO" id="GO:0005524">
    <property type="term" value="F:ATP binding"/>
    <property type="evidence" value="ECO:0007669"/>
    <property type="project" value="UniProtKB-KW"/>
</dbReference>
<proteinExistence type="predicted"/>
<comment type="catalytic activity">
    <reaction evidence="1">
        <text>ATP + protein L-histidine = ADP + protein N-phospho-L-histidine.</text>
        <dbReference type="EC" id="2.7.13.3"/>
    </reaction>
</comment>
<keyword evidence="10 13" id="KW-1133">Transmembrane helix</keyword>
<evidence type="ECO:0000256" key="2">
    <source>
        <dbReference type="ARBA" id="ARBA00004141"/>
    </source>
</evidence>
<evidence type="ECO:0000256" key="6">
    <source>
        <dbReference type="ARBA" id="ARBA00022692"/>
    </source>
</evidence>
<keyword evidence="4" id="KW-0597">Phosphoprotein</keyword>
<dbReference type="SUPFAM" id="SSF47384">
    <property type="entry name" value="Homodimeric domain of signal transducing histidine kinase"/>
    <property type="match status" value="1"/>
</dbReference>
<dbReference type="CDD" id="cd00082">
    <property type="entry name" value="HisKA"/>
    <property type="match status" value="1"/>
</dbReference>
<evidence type="ECO:0000256" key="12">
    <source>
        <dbReference type="ARBA" id="ARBA00023136"/>
    </source>
</evidence>
<dbReference type="PANTHER" id="PTHR45436">
    <property type="entry name" value="SENSOR HISTIDINE KINASE YKOH"/>
    <property type="match status" value="1"/>
</dbReference>
<evidence type="ECO:0000256" key="3">
    <source>
        <dbReference type="ARBA" id="ARBA00012438"/>
    </source>
</evidence>
<evidence type="ECO:0000313" key="15">
    <source>
        <dbReference type="EMBL" id="SUU84056.1"/>
    </source>
</evidence>
<dbReference type="EC" id="2.7.13.3" evidence="3"/>
<dbReference type="EMBL" id="UIGB01000001">
    <property type="protein sequence ID" value="SUU84056.1"/>
    <property type="molecule type" value="Genomic_DNA"/>
</dbReference>
<dbReference type="InterPro" id="IPR013727">
    <property type="entry name" value="2CSK_N"/>
</dbReference>
<dbReference type="InterPro" id="IPR005467">
    <property type="entry name" value="His_kinase_dom"/>
</dbReference>
<dbReference type="Pfam" id="PF02518">
    <property type="entry name" value="HATPase_c"/>
    <property type="match status" value="1"/>
</dbReference>
<dbReference type="SMART" id="SM00387">
    <property type="entry name" value="HATPase_c"/>
    <property type="match status" value="1"/>
</dbReference>
<dbReference type="GO" id="GO:0000155">
    <property type="term" value="F:phosphorelay sensor kinase activity"/>
    <property type="evidence" value="ECO:0007669"/>
    <property type="project" value="InterPro"/>
</dbReference>
<dbReference type="InterPro" id="IPR050428">
    <property type="entry name" value="TCS_sensor_his_kinase"/>
</dbReference>
<dbReference type="InterPro" id="IPR004358">
    <property type="entry name" value="Sig_transdc_His_kin-like_C"/>
</dbReference>
<dbReference type="OrthoDB" id="9809766at2"/>
<keyword evidence="5 15" id="KW-0808">Transferase</keyword>
<dbReference type="RefSeq" id="WP_002718836.1">
    <property type="nucleotide sequence ID" value="NZ_UFSI01000001.1"/>
</dbReference>
<dbReference type="GO" id="GO:0005886">
    <property type="term" value="C:plasma membrane"/>
    <property type="evidence" value="ECO:0007669"/>
    <property type="project" value="TreeGrafter"/>
</dbReference>
<evidence type="ECO:0000256" key="13">
    <source>
        <dbReference type="SAM" id="Phobius"/>
    </source>
</evidence>
<accession>A0A380W5B3</accession>
<evidence type="ECO:0000256" key="11">
    <source>
        <dbReference type="ARBA" id="ARBA00023012"/>
    </source>
</evidence>
<keyword evidence="8" id="KW-0418">Kinase</keyword>
<keyword evidence="9" id="KW-0067">ATP-binding</keyword>